<protein>
    <submittedName>
        <fullName evidence="2">Alpha/beta-hydrolase</fullName>
    </submittedName>
</protein>
<dbReference type="STRING" id="1043004.A0A074WUP7"/>
<feature type="domain" description="Serine aminopeptidase S33" evidence="1">
    <location>
        <begin position="31"/>
        <end position="281"/>
    </location>
</feature>
<sequence>MAAYTTSEGTHKTDDGVELYTKTWKVSGNAAAKARVLFVHGFSDHCNNYPVLFDHLATQGIDIYAFDQRGWGRSVHHKRERGLTGPTTRVIDDITSMLHTLLPSPVPLFLMGHSMGGAEILYYASTGPSALLSQIRGFIASAPLIGLHSDTRPFKATVYAGRLAGRLLPKFQLVNKLDSKWLSRDPEQNKLWEQDELCHDTGTLEGLAGMLDRGLQLESFKVLPKETAGEGGKTRLLVLHGTGDHVNAYEATKAYTDRCSGLSDMELKSYDGWYHNMHAEPGDDKLAFANHVSQWILQRSGPEESKSKL</sequence>
<gene>
    <name evidence="2" type="ORF">M436DRAFT_78670</name>
</gene>
<dbReference type="Gene3D" id="3.40.50.1820">
    <property type="entry name" value="alpha/beta hydrolase"/>
    <property type="match status" value="1"/>
</dbReference>
<reference evidence="2 3" key="1">
    <citation type="journal article" date="2014" name="BMC Genomics">
        <title>Genome sequencing of four Aureobasidium pullulans varieties: biotechnological potential, stress tolerance, and description of new species.</title>
        <authorList>
            <person name="Gostin Ar C."/>
            <person name="Ohm R.A."/>
            <person name="Kogej T."/>
            <person name="Sonjak S."/>
            <person name="Turk M."/>
            <person name="Zajc J."/>
            <person name="Zalar P."/>
            <person name="Grube M."/>
            <person name="Sun H."/>
            <person name="Han J."/>
            <person name="Sharma A."/>
            <person name="Chiniquy J."/>
            <person name="Ngan C.Y."/>
            <person name="Lipzen A."/>
            <person name="Barry K."/>
            <person name="Grigoriev I.V."/>
            <person name="Gunde-Cimerman N."/>
        </authorList>
    </citation>
    <scope>NUCLEOTIDE SEQUENCE [LARGE SCALE GENOMIC DNA]</scope>
    <source>
        <strain evidence="2 3">CBS 147.97</strain>
    </source>
</reference>
<dbReference type="Pfam" id="PF12146">
    <property type="entry name" value="Hydrolase_4"/>
    <property type="match status" value="1"/>
</dbReference>
<dbReference type="Proteomes" id="UP000027730">
    <property type="component" value="Unassembled WGS sequence"/>
</dbReference>
<keyword evidence="2" id="KW-0378">Hydrolase</keyword>
<dbReference type="AlphaFoldDB" id="A0A074WUP7"/>
<evidence type="ECO:0000259" key="1">
    <source>
        <dbReference type="Pfam" id="PF12146"/>
    </source>
</evidence>
<dbReference type="EMBL" id="KL584703">
    <property type="protein sequence ID" value="KEQ76940.1"/>
    <property type="molecule type" value="Genomic_DNA"/>
</dbReference>
<dbReference type="InterPro" id="IPR029058">
    <property type="entry name" value="AB_hydrolase_fold"/>
</dbReference>
<organism evidence="2 3">
    <name type="scientific">Aureobasidium namibiae CBS 147.97</name>
    <dbReference type="NCBI Taxonomy" id="1043004"/>
    <lineage>
        <taxon>Eukaryota</taxon>
        <taxon>Fungi</taxon>
        <taxon>Dikarya</taxon>
        <taxon>Ascomycota</taxon>
        <taxon>Pezizomycotina</taxon>
        <taxon>Dothideomycetes</taxon>
        <taxon>Dothideomycetidae</taxon>
        <taxon>Dothideales</taxon>
        <taxon>Saccotheciaceae</taxon>
        <taxon>Aureobasidium</taxon>
    </lineage>
</organism>
<dbReference type="InterPro" id="IPR022742">
    <property type="entry name" value="Hydrolase_4"/>
</dbReference>
<dbReference type="GeneID" id="25416270"/>
<accession>A0A074WUP7</accession>
<dbReference type="RefSeq" id="XP_013431385.1">
    <property type="nucleotide sequence ID" value="XM_013575931.1"/>
</dbReference>
<dbReference type="SUPFAM" id="SSF53474">
    <property type="entry name" value="alpha/beta-Hydrolases"/>
    <property type="match status" value="1"/>
</dbReference>
<dbReference type="OrthoDB" id="10249433at2759"/>
<dbReference type="HOGENOM" id="CLU_026209_5_1_1"/>
<name>A0A074WUP7_9PEZI</name>
<proteinExistence type="predicted"/>
<evidence type="ECO:0000313" key="2">
    <source>
        <dbReference type="EMBL" id="KEQ76940.1"/>
    </source>
</evidence>
<evidence type="ECO:0000313" key="3">
    <source>
        <dbReference type="Proteomes" id="UP000027730"/>
    </source>
</evidence>
<dbReference type="PANTHER" id="PTHR11614">
    <property type="entry name" value="PHOSPHOLIPASE-RELATED"/>
    <property type="match status" value="1"/>
</dbReference>
<dbReference type="InterPro" id="IPR051044">
    <property type="entry name" value="MAG_DAG_Lipase"/>
</dbReference>
<dbReference type="GO" id="GO:0016787">
    <property type="term" value="F:hydrolase activity"/>
    <property type="evidence" value="ECO:0007669"/>
    <property type="project" value="UniProtKB-KW"/>
</dbReference>
<keyword evidence="3" id="KW-1185">Reference proteome</keyword>